<evidence type="ECO:0000259" key="3">
    <source>
        <dbReference type="Pfam" id="PF03107"/>
    </source>
</evidence>
<keyword evidence="1" id="KW-0677">Repeat</keyword>
<dbReference type="InterPro" id="IPR053192">
    <property type="entry name" value="Vacuole_Formation_Reg"/>
</dbReference>
<protein>
    <submittedName>
        <fullName evidence="4">Putative DC1, C1-like, Zinc finger, RING/FYVE/PHD-type</fullName>
    </submittedName>
</protein>
<evidence type="ECO:0000313" key="4">
    <source>
        <dbReference type="EMBL" id="OTG17247.1"/>
    </source>
</evidence>
<dbReference type="Proteomes" id="UP000215914">
    <property type="component" value="Chromosome 8"/>
</dbReference>
<dbReference type="InterPro" id="IPR046349">
    <property type="entry name" value="C1-like_sf"/>
</dbReference>
<keyword evidence="5" id="KW-1185">Reference proteome</keyword>
<dbReference type="InParanoid" id="A0A251U1L0"/>
<dbReference type="PANTHER" id="PTHR32410">
    <property type="entry name" value="CYSTEINE/HISTIDINE-RICH C1 DOMAIN FAMILY PROTEIN"/>
    <property type="match status" value="1"/>
</dbReference>
<feature type="domain" description="DC1" evidence="3">
    <location>
        <begin position="328"/>
        <end position="377"/>
    </location>
</feature>
<organism evidence="4 5">
    <name type="scientific">Helianthus annuus</name>
    <name type="common">Common sunflower</name>
    <dbReference type="NCBI Taxonomy" id="4232"/>
    <lineage>
        <taxon>Eukaryota</taxon>
        <taxon>Viridiplantae</taxon>
        <taxon>Streptophyta</taxon>
        <taxon>Embryophyta</taxon>
        <taxon>Tracheophyta</taxon>
        <taxon>Spermatophyta</taxon>
        <taxon>Magnoliopsida</taxon>
        <taxon>eudicotyledons</taxon>
        <taxon>Gunneridae</taxon>
        <taxon>Pentapetalae</taxon>
        <taxon>asterids</taxon>
        <taxon>campanulids</taxon>
        <taxon>Asterales</taxon>
        <taxon>Asteraceae</taxon>
        <taxon>Asteroideae</taxon>
        <taxon>Heliantheae alliance</taxon>
        <taxon>Heliantheae</taxon>
        <taxon>Helianthus</taxon>
    </lineage>
</organism>
<name>A0A251U1L0_HELAN</name>
<keyword evidence="2" id="KW-0175">Coiled coil</keyword>
<evidence type="ECO:0000256" key="1">
    <source>
        <dbReference type="ARBA" id="ARBA00022737"/>
    </source>
</evidence>
<accession>A0A251U1L0</accession>
<feature type="domain" description="DC1" evidence="3">
    <location>
        <begin position="427"/>
        <end position="475"/>
    </location>
</feature>
<evidence type="ECO:0000313" key="5">
    <source>
        <dbReference type="Proteomes" id="UP000215914"/>
    </source>
</evidence>
<dbReference type="InterPro" id="IPR004146">
    <property type="entry name" value="DC1"/>
</dbReference>
<dbReference type="OMA" id="MCAKITD"/>
<dbReference type="SUPFAM" id="SSF57889">
    <property type="entry name" value="Cysteine-rich domain"/>
    <property type="match status" value="5"/>
</dbReference>
<reference evidence="5" key="1">
    <citation type="journal article" date="2017" name="Nature">
        <title>The sunflower genome provides insights into oil metabolism, flowering and Asterid evolution.</title>
        <authorList>
            <person name="Badouin H."/>
            <person name="Gouzy J."/>
            <person name="Grassa C.J."/>
            <person name="Murat F."/>
            <person name="Staton S.E."/>
            <person name="Cottret L."/>
            <person name="Lelandais-Briere C."/>
            <person name="Owens G.L."/>
            <person name="Carrere S."/>
            <person name="Mayjonade B."/>
            <person name="Legrand L."/>
            <person name="Gill N."/>
            <person name="Kane N.C."/>
            <person name="Bowers J.E."/>
            <person name="Hubner S."/>
            <person name="Bellec A."/>
            <person name="Berard A."/>
            <person name="Berges H."/>
            <person name="Blanchet N."/>
            <person name="Boniface M.C."/>
            <person name="Brunel D."/>
            <person name="Catrice O."/>
            <person name="Chaidir N."/>
            <person name="Claudel C."/>
            <person name="Donnadieu C."/>
            <person name="Faraut T."/>
            <person name="Fievet G."/>
            <person name="Helmstetter N."/>
            <person name="King M."/>
            <person name="Knapp S.J."/>
            <person name="Lai Z."/>
            <person name="Le Paslier M.C."/>
            <person name="Lippi Y."/>
            <person name="Lorenzon L."/>
            <person name="Mandel J.R."/>
            <person name="Marage G."/>
            <person name="Marchand G."/>
            <person name="Marquand E."/>
            <person name="Bret-Mestries E."/>
            <person name="Morien E."/>
            <person name="Nambeesan S."/>
            <person name="Nguyen T."/>
            <person name="Pegot-Espagnet P."/>
            <person name="Pouilly N."/>
            <person name="Raftis F."/>
            <person name="Sallet E."/>
            <person name="Schiex T."/>
            <person name="Thomas J."/>
            <person name="Vandecasteele C."/>
            <person name="Vares D."/>
            <person name="Vear F."/>
            <person name="Vautrin S."/>
            <person name="Crespi M."/>
            <person name="Mangin B."/>
            <person name="Burke J.M."/>
            <person name="Salse J."/>
            <person name="Munos S."/>
            <person name="Vincourt P."/>
            <person name="Rieseberg L.H."/>
            <person name="Langlade N.B."/>
        </authorList>
    </citation>
    <scope>NUCLEOTIDE SEQUENCE [LARGE SCALE GENOMIC DNA]</scope>
    <source>
        <strain evidence="5">cv. SF193</strain>
    </source>
</reference>
<dbReference type="AlphaFoldDB" id="A0A251U1L0"/>
<dbReference type="Pfam" id="PF03107">
    <property type="entry name" value="C1_2"/>
    <property type="match status" value="4"/>
</dbReference>
<feature type="domain" description="DC1" evidence="3">
    <location>
        <begin position="141"/>
        <end position="186"/>
    </location>
</feature>
<gene>
    <name evidence="4" type="ORF">HannXRQ_Chr08g0209911</name>
</gene>
<feature type="coiled-coil region" evidence="2">
    <location>
        <begin position="13"/>
        <end position="40"/>
    </location>
</feature>
<dbReference type="EMBL" id="CM007897">
    <property type="protein sequence ID" value="OTG17247.1"/>
    <property type="molecule type" value="Genomic_DNA"/>
</dbReference>
<evidence type="ECO:0000256" key="2">
    <source>
        <dbReference type="SAM" id="Coils"/>
    </source>
</evidence>
<feature type="domain" description="DC1" evidence="3">
    <location>
        <begin position="203"/>
        <end position="257"/>
    </location>
</feature>
<proteinExistence type="predicted"/>
<dbReference type="FunCoup" id="A0A251U1L0">
    <property type="interactions" value="37"/>
</dbReference>
<sequence length="564" mass="66673">MMFEHEHPLNLTNLWSEEENEDYEEDKEENEDEVDAKQDFRCLCSRCHEEINWFHRYYYSCSTCSDFSIHKFCAELPDRLEDICEAGHTLGFCLVNYYWNCSICNRFRKPRELLYRCNLCDFKVDANCAKKRLQKNIIYHPSHKHPLVRIPRQILDECDACGKEHKGIFYHCPTCASSYFIHSDCAFLPKKLQIQHTTNDIYSHIHPLTLAYSFPKTDIESKRYPRCRVCRHGFSSSSHLWLYKCEKCRYYTHLDCATSPATDKMIKNYDDVEHPDLLHLPFPDPSYSLLKHLFFKEIYVCSNEEGEHCNFVLHEWCSRLPTELKDHPRHPRHPLILHSKVIGKFFGVFACRLCGLNCNGFAYCCVECDYYIDVNCAFLPKEITHNSHPNHLLTFDSDSYFSCHSDDFVIHLREALLIPETTTHKCDKHPMKLSYFPIENHMSDYFCEICEEDLNPEYTFYHCRECMQSMHTACAPSILRYETYAKDVEYGAYVHRYVNVKFGGTYNNIEVHPHPLSFVQGVESDGLCHEDGWRSLHYEMIFKCLTCEFVICYDCMKSLCEEKN</sequence>
<dbReference type="PANTHER" id="PTHR32410:SF161">
    <property type="entry name" value="DC1, ZINC FINGER, RING_FYVE_PHD-TYPE-RELATED"/>
    <property type="match status" value="1"/>
</dbReference>